<reference evidence="2" key="1">
    <citation type="journal article" date="2020" name="Stud. Mycol.">
        <title>101 Dothideomycetes genomes: a test case for predicting lifestyles and emergence of pathogens.</title>
        <authorList>
            <person name="Haridas S."/>
            <person name="Albert R."/>
            <person name="Binder M."/>
            <person name="Bloem J."/>
            <person name="Labutti K."/>
            <person name="Salamov A."/>
            <person name="Andreopoulos B."/>
            <person name="Baker S."/>
            <person name="Barry K."/>
            <person name="Bills G."/>
            <person name="Bluhm B."/>
            <person name="Cannon C."/>
            <person name="Castanera R."/>
            <person name="Culley D."/>
            <person name="Daum C."/>
            <person name="Ezra D."/>
            <person name="Gonzalez J."/>
            <person name="Henrissat B."/>
            <person name="Kuo A."/>
            <person name="Liang C."/>
            <person name="Lipzen A."/>
            <person name="Lutzoni F."/>
            <person name="Magnuson J."/>
            <person name="Mondo S."/>
            <person name="Nolan M."/>
            <person name="Ohm R."/>
            <person name="Pangilinan J."/>
            <person name="Park H.-J."/>
            <person name="Ramirez L."/>
            <person name="Alfaro M."/>
            <person name="Sun H."/>
            <person name="Tritt A."/>
            <person name="Yoshinaga Y."/>
            <person name="Zwiers L.-H."/>
            <person name="Turgeon B."/>
            <person name="Goodwin S."/>
            <person name="Spatafora J."/>
            <person name="Crous P."/>
            <person name="Grigoriev I."/>
        </authorList>
    </citation>
    <scope>NUCLEOTIDE SEQUENCE</scope>
    <source>
        <strain evidence="2">CBS 122367</strain>
    </source>
</reference>
<evidence type="ECO:0000256" key="1">
    <source>
        <dbReference type="SAM" id="MobiDB-lite"/>
    </source>
</evidence>
<gene>
    <name evidence="2" type="ORF">K458DRAFT_429885</name>
</gene>
<feature type="compositionally biased region" description="Basic and acidic residues" evidence="1">
    <location>
        <begin position="1"/>
        <end position="16"/>
    </location>
</feature>
<dbReference type="InterPro" id="IPR036425">
    <property type="entry name" value="MoaB/Mog-like_dom_sf"/>
</dbReference>
<organism evidence="2 3">
    <name type="scientific">Lentithecium fluviatile CBS 122367</name>
    <dbReference type="NCBI Taxonomy" id="1168545"/>
    <lineage>
        <taxon>Eukaryota</taxon>
        <taxon>Fungi</taxon>
        <taxon>Dikarya</taxon>
        <taxon>Ascomycota</taxon>
        <taxon>Pezizomycotina</taxon>
        <taxon>Dothideomycetes</taxon>
        <taxon>Pleosporomycetidae</taxon>
        <taxon>Pleosporales</taxon>
        <taxon>Massarineae</taxon>
        <taxon>Lentitheciaceae</taxon>
        <taxon>Lentithecium</taxon>
    </lineage>
</organism>
<feature type="region of interest" description="Disordered" evidence="1">
    <location>
        <begin position="129"/>
        <end position="150"/>
    </location>
</feature>
<evidence type="ECO:0000313" key="3">
    <source>
        <dbReference type="Proteomes" id="UP000799291"/>
    </source>
</evidence>
<evidence type="ECO:0000313" key="2">
    <source>
        <dbReference type="EMBL" id="KAF2686986.1"/>
    </source>
</evidence>
<name>A0A6G1J8Z2_9PLEO</name>
<sequence>MEVPRFHGPDNTDFRHGSRGLARRTFRALSVRSKSIKDRLRGSDGNATLAEGRKDSWMSPDSPYLTPGPPYPPPRPDRPRQSPPRPTSPKDDTVHPLSEDSPQNYRDEALAMFPDSRIVTAFPWPPKSNGTAKSIEAVSPRAERPLSEVRSDRTVRFSPLATPTRDDKASKFDSLEIQTAQPQRPHVGLASKPYHEVALILRQRARKAARHNLFHERTEPNQVPLSKAVGRIAAQTYYTINYHGPAKGVGTDSLTRRNVMSVYFMVPYDHMEMVKEILLEKGDVIKQNHLLSLAYGNSEINILPEAKVLIYTLDDAPSVQHMEPYLKATLDSLATIYEGQSASGVTAIGKRHLWRWTKEEAPPEWEKTDLVVMFRDPDNDAIEPFLGLIHRYGKVHFDGIKMDPGSATVFGTLKFGNHHTGILVIPSQPVAATITCWRMLVIRYLYAYMGLKVPASLVTEAKPFPRLIRSAASIPSQTEVFRPGTMALSPNGNTYFAYRDDTDEVTRLSIADSWARFEKAMPGLGDFRVPESVKSRPFGLRVEAMEMDRRKDEGVLGSDIPYNDSYSELDIPEEGENRASDKPKQGDIVEMDIAKDVDDKVSNIPKNDNHVDKMSG</sequence>
<feature type="compositionally biased region" description="Basic and acidic residues" evidence="1">
    <location>
        <begin position="88"/>
        <end position="98"/>
    </location>
</feature>
<keyword evidence="3" id="KW-1185">Reference proteome</keyword>
<dbReference type="Proteomes" id="UP000799291">
    <property type="component" value="Unassembled WGS sequence"/>
</dbReference>
<feature type="compositionally biased region" description="Basic and acidic residues" evidence="1">
    <location>
        <begin position="575"/>
        <end position="616"/>
    </location>
</feature>
<feature type="region of interest" description="Disordered" evidence="1">
    <location>
        <begin position="35"/>
        <end position="102"/>
    </location>
</feature>
<protein>
    <submittedName>
        <fullName evidence="2">Uncharacterized protein</fullName>
    </submittedName>
</protein>
<proteinExistence type="predicted"/>
<feature type="region of interest" description="Disordered" evidence="1">
    <location>
        <begin position="1"/>
        <end position="22"/>
    </location>
</feature>
<accession>A0A6G1J8Z2</accession>
<dbReference type="Gene3D" id="3.40.980.10">
    <property type="entry name" value="MoaB/Mog-like domain"/>
    <property type="match status" value="1"/>
</dbReference>
<feature type="compositionally biased region" description="Basic and acidic residues" evidence="1">
    <location>
        <begin position="141"/>
        <end position="150"/>
    </location>
</feature>
<feature type="region of interest" description="Disordered" evidence="1">
    <location>
        <begin position="552"/>
        <end position="616"/>
    </location>
</feature>
<dbReference type="AlphaFoldDB" id="A0A6G1J8Z2"/>
<dbReference type="EMBL" id="MU005576">
    <property type="protein sequence ID" value="KAF2686986.1"/>
    <property type="molecule type" value="Genomic_DNA"/>
</dbReference>